<name>A0AAD4KZZ3_9EURO</name>
<gene>
    <name evidence="3" type="ORF">BGW36DRAFT_371106</name>
</gene>
<feature type="domain" description="Alpha/beta hydrolase fold-3" evidence="2">
    <location>
        <begin position="66"/>
        <end position="281"/>
    </location>
</feature>
<dbReference type="RefSeq" id="XP_046074937.1">
    <property type="nucleotide sequence ID" value="XM_046215324.1"/>
</dbReference>
<dbReference type="SUPFAM" id="SSF53474">
    <property type="entry name" value="alpha/beta-Hydrolases"/>
    <property type="match status" value="1"/>
</dbReference>
<keyword evidence="4" id="KW-1185">Reference proteome</keyword>
<dbReference type="EMBL" id="JAJTJA010000003">
    <property type="protein sequence ID" value="KAH8701561.1"/>
    <property type="molecule type" value="Genomic_DNA"/>
</dbReference>
<dbReference type="InterPro" id="IPR050300">
    <property type="entry name" value="GDXG_lipolytic_enzyme"/>
</dbReference>
<dbReference type="Pfam" id="PF07859">
    <property type="entry name" value="Abhydrolase_3"/>
    <property type="match status" value="1"/>
</dbReference>
<dbReference type="Gene3D" id="3.40.50.1820">
    <property type="entry name" value="alpha/beta hydrolase"/>
    <property type="match status" value="1"/>
</dbReference>
<dbReference type="AlphaFoldDB" id="A0AAD4KZZ3"/>
<protein>
    <submittedName>
        <fullName evidence="3">Alpha/Beta hydrolase protein</fullName>
    </submittedName>
</protein>
<dbReference type="InterPro" id="IPR013094">
    <property type="entry name" value="AB_hydrolase_3"/>
</dbReference>
<evidence type="ECO:0000313" key="4">
    <source>
        <dbReference type="Proteomes" id="UP001201262"/>
    </source>
</evidence>
<evidence type="ECO:0000259" key="2">
    <source>
        <dbReference type="Pfam" id="PF07859"/>
    </source>
</evidence>
<keyword evidence="1 3" id="KW-0378">Hydrolase</keyword>
<evidence type="ECO:0000256" key="1">
    <source>
        <dbReference type="ARBA" id="ARBA00022801"/>
    </source>
</evidence>
<organism evidence="3 4">
    <name type="scientific">Talaromyces proteolyticus</name>
    <dbReference type="NCBI Taxonomy" id="1131652"/>
    <lineage>
        <taxon>Eukaryota</taxon>
        <taxon>Fungi</taxon>
        <taxon>Dikarya</taxon>
        <taxon>Ascomycota</taxon>
        <taxon>Pezizomycotina</taxon>
        <taxon>Eurotiomycetes</taxon>
        <taxon>Eurotiomycetidae</taxon>
        <taxon>Eurotiales</taxon>
        <taxon>Trichocomaceae</taxon>
        <taxon>Talaromyces</taxon>
        <taxon>Talaromyces sect. Bacilispori</taxon>
    </lineage>
</organism>
<dbReference type="InterPro" id="IPR029058">
    <property type="entry name" value="AB_hydrolase_fold"/>
</dbReference>
<evidence type="ECO:0000313" key="3">
    <source>
        <dbReference type="EMBL" id="KAH8701561.1"/>
    </source>
</evidence>
<proteinExistence type="predicted"/>
<dbReference type="GO" id="GO:0016787">
    <property type="term" value="F:hydrolase activity"/>
    <property type="evidence" value="ECO:0007669"/>
    <property type="project" value="UniProtKB-KW"/>
</dbReference>
<sequence>MMPLSIRRKLGQQDHLAAIRASHRFSERSPVLCEKVSRQPHFEGYWVCRGSIKGPQKPPCKSNVVLLWLHGGGYITGTALAGVARLLRIAEMVEEQNLTISIFALEYSLTPEAQFPAQVEEAISAYRYLIKEERINPNSIFVLGESAGGHLALSLAYGLHLQEISRPGKVGLLYPWVNLSNSGSSFHTNKYSDCLDKEDLDRGVDWLLGKDGRLVFADFLNFASSPRPKGMHWADILPSTWVTIGGNDLLISDVSDFVEAARKDGVLVDFHIEPAMPHGWLNYRDSRSANKYLSLFPSEDATSLLRGSETIAGVICAYARSCRAQK</sequence>
<comment type="caution">
    <text evidence="3">The sequence shown here is derived from an EMBL/GenBank/DDBJ whole genome shotgun (WGS) entry which is preliminary data.</text>
</comment>
<accession>A0AAD4KZZ3</accession>
<dbReference type="PANTHER" id="PTHR48081">
    <property type="entry name" value="AB HYDROLASE SUPERFAMILY PROTEIN C4A8.06C"/>
    <property type="match status" value="1"/>
</dbReference>
<dbReference type="GeneID" id="70245611"/>
<dbReference type="Proteomes" id="UP001201262">
    <property type="component" value="Unassembled WGS sequence"/>
</dbReference>
<dbReference type="PANTHER" id="PTHR48081:SF11">
    <property type="entry name" value="ALPHA_BETA HYDROLASE FOLD-3 DOMAIN-CONTAINING PROTEIN-RELATED"/>
    <property type="match status" value="1"/>
</dbReference>
<reference evidence="3" key="1">
    <citation type="submission" date="2021-12" db="EMBL/GenBank/DDBJ databases">
        <title>Convergent genome expansion in fungi linked to evolution of root-endophyte symbiosis.</title>
        <authorList>
            <consortium name="DOE Joint Genome Institute"/>
            <person name="Ke Y.-H."/>
            <person name="Bonito G."/>
            <person name="Liao H.-L."/>
            <person name="Looney B."/>
            <person name="Rojas-Flechas A."/>
            <person name="Nash J."/>
            <person name="Hameed K."/>
            <person name="Schadt C."/>
            <person name="Martin F."/>
            <person name="Crous P.W."/>
            <person name="Miettinen O."/>
            <person name="Magnuson J.K."/>
            <person name="Labbe J."/>
            <person name="Jacobson D."/>
            <person name="Doktycz M.J."/>
            <person name="Veneault-Fourrey C."/>
            <person name="Kuo A."/>
            <person name="Mondo S."/>
            <person name="Calhoun S."/>
            <person name="Riley R."/>
            <person name="Ohm R."/>
            <person name="LaButti K."/>
            <person name="Andreopoulos B."/>
            <person name="Pangilinan J."/>
            <person name="Nolan M."/>
            <person name="Tritt A."/>
            <person name="Clum A."/>
            <person name="Lipzen A."/>
            <person name="Daum C."/>
            <person name="Barry K."/>
            <person name="Grigoriev I.V."/>
            <person name="Vilgalys R."/>
        </authorList>
    </citation>
    <scope>NUCLEOTIDE SEQUENCE</scope>
    <source>
        <strain evidence="3">PMI_201</strain>
    </source>
</reference>